<protein>
    <submittedName>
        <fullName evidence="1">Uncharacterized protein</fullName>
    </submittedName>
</protein>
<evidence type="ECO:0000313" key="1">
    <source>
        <dbReference type="EMBL" id="KAJ9652765.1"/>
    </source>
</evidence>
<accession>A0ACC2ZYI9</accession>
<dbReference type="Proteomes" id="UP001172386">
    <property type="component" value="Unassembled WGS sequence"/>
</dbReference>
<sequence>MEDIRNVAVIGAGISGVCSAAYLLKQGLSVTVFERSSIAGGIWHYDERPAVEPAYPNEVASRGDYERVSFEEGDDYITPPLTPEDSSYSRSNSDYDPLEKKSGLDIEILGLLYAPPGPCYVGLRNNVALTLMKTALADWPSELKEYVNHKHIEEYIQKIAHQHQVNQVTKYNTRVEGVKKIGEEWRLRTTSARVQKGSLQLVKETTFFDAVVVASGHYHMPRIPEIPGLEEWKAQFPDRVQHSKSYRHAKTYQNSRILIIGAGVSSTDIAKELAEAGAKVWQSSRGGPYDLPASSLPGTATRVAGVSSFVLEIGSADDTSIPAGQKPIMGRVIFTDGTELRDLHYVILATGYITSYPFLKDKHSDDRAREEVDDHLLITKEGDMVHNLHKDIFYIEDPSLAFVGVPYHISTFSLFDVQAQVVARVFAGVVKLPARYAMREEHVIRVHRRGLGREFHSLWATGAEIRYVRDLVEWVNLNLATGIEPMSGHTKAWYFAHKAQREQLAQMFGGALDEWVPKDLLAS</sequence>
<gene>
    <name evidence="1" type="ORF">H2198_007992</name>
</gene>
<evidence type="ECO:0000313" key="2">
    <source>
        <dbReference type="Proteomes" id="UP001172386"/>
    </source>
</evidence>
<comment type="caution">
    <text evidence="1">The sequence shown here is derived from an EMBL/GenBank/DDBJ whole genome shotgun (WGS) entry which is preliminary data.</text>
</comment>
<keyword evidence="2" id="KW-1185">Reference proteome</keyword>
<reference evidence="1" key="1">
    <citation type="submission" date="2022-10" db="EMBL/GenBank/DDBJ databases">
        <title>Culturing micro-colonial fungi from biological soil crusts in the Mojave desert and describing Neophaeococcomyces mojavensis, and introducing the new genera and species Taxawa tesnikishii.</title>
        <authorList>
            <person name="Kurbessoian T."/>
            <person name="Stajich J.E."/>
        </authorList>
    </citation>
    <scope>NUCLEOTIDE SEQUENCE</scope>
    <source>
        <strain evidence="1">JES_112</strain>
    </source>
</reference>
<organism evidence="1 2">
    <name type="scientific">Neophaeococcomyces mojaviensis</name>
    <dbReference type="NCBI Taxonomy" id="3383035"/>
    <lineage>
        <taxon>Eukaryota</taxon>
        <taxon>Fungi</taxon>
        <taxon>Dikarya</taxon>
        <taxon>Ascomycota</taxon>
        <taxon>Pezizomycotina</taxon>
        <taxon>Eurotiomycetes</taxon>
        <taxon>Chaetothyriomycetidae</taxon>
        <taxon>Chaetothyriales</taxon>
        <taxon>Chaetothyriales incertae sedis</taxon>
        <taxon>Neophaeococcomyces</taxon>
    </lineage>
</organism>
<proteinExistence type="predicted"/>
<name>A0ACC2ZYI9_9EURO</name>
<dbReference type="EMBL" id="JAPDRQ010000183">
    <property type="protein sequence ID" value="KAJ9652765.1"/>
    <property type="molecule type" value="Genomic_DNA"/>
</dbReference>